<dbReference type="RefSeq" id="WP_156149090.1">
    <property type="nucleotide sequence ID" value="NZ_JYIV01000019.1"/>
</dbReference>
<dbReference type="Proteomes" id="UP000033725">
    <property type="component" value="Unassembled WGS sequence"/>
</dbReference>
<dbReference type="OrthoDB" id="264195at2"/>
<dbReference type="PANTHER" id="PTHR32011:SF2">
    <property type="entry name" value="OS08G0472400 PROTEIN"/>
    <property type="match status" value="1"/>
</dbReference>
<reference evidence="1 2" key="1">
    <citation type="submission" date="2015-02" db="EMBL/GenBank/DDBJ databases">
        <title>Draft genome sequences of ten Microbacterium spp. with emphasis on heavy metal contaminated environments.</title>
        <authorList>
            <person name="Corretto E."/>
        </authorList>
    </citation>
    <scope>NUCLEOTIDE SEQUENCE [LARGE SCALE GENOMIC DNA]</scope>
    <source>
        <strain evidence="1 2">BEL163</strain>
    </source>
</reference>
<protein>
    <recommendedName>
        <fullName evidence="3">Knr4/Smi1-like domain-containing protein</fullName>
    </recommendedName>
</protein>
<evidence type="ECO:0000313" key="1">
    <source>
        <dbReference type="EMBL" id="KJL24829.1"/>
    </source>
</evidence>
<dbReference type="EMBL" id="JYIV01000019">
    <property type="protein sequence ID" value="KJL24829.1"/>
    <property type="molecule type" value="Genomic_DNA"/>
</dbReference>
<evidence type="ECO:0008006" key="3">
    <source>
        <dbReference type="Google" id="ProtNLM"/>
    </source>
</evidence>
<dbReference type="PATRIC" id="fig|82380.10.peg.982"/>
<organism evidence="1 2">
    <name type="scientific">Microbacterium oxydans</name>
    <dbReference type="NCBI Taxonomy" id="82380"/>
    <lineage>
        <taxon>Bacteria</taxon>
        <taxon>Bacillati</taxon>
        <taxon>Actinomycetota</taxon>
        <taxon>Actinomycetes</taxon>
        <taxon>Micrococcales</taxon>
        <taxon>Microbacteriaceae</taxon>
        <taxon>Microbacterium</taxon>
    </lineage>
</organism>
<accession>A0A0F0KWJ3</accession>
<sequence>MTVRECIALLKFHKVPLSPGLTASELRDIERSYGFEFGTDHRRLLEVAQPTGEGWLDWRRDSPESIRSRLAWPVDGVVFDVENAAFWPSTWPQKPDSMEERRLIATERVATWPTLIPLYSHRYLPAASDVGAPVFSVYQTDVIFYGVDILDYLQHEFGPPGSRPRYQPARAVSPQTCPPWSLLAFDEDVVD</sequence>
<comment type="caution">
    <text evidence="1">The sequence shown here is derived from an EMBL/GenBank/DDBJ whole genome shotgun (WGS) entry which is preliminary data.</text>
</comment>
<gene>
    <name evidence="1" type="ORF">RN51_00979</name>
</gene>
<dbReference type="AlphaFoldDB" id="A0A0F0KWJ3"/>
<dbReference type="PANTHER" id="PTHR32011">
    <property type="entry name" value="OS08G0472400 PROTEIN"/>
    <property type="match status" value="1"/>
</dbReference>
<name>A0A0F0KWJ3_9MICO</name>
<evidence type="ECO:0000313" key="2">
    <source>
        <dbReference type="Proteomes" id="UP000033725"/>
    </source>
</evidence>
<proteinExistence type="predicted"/>